<dbReference type="Gene3D" id="3.30.470.10">
    <property type="match status" value="1"/>
</dbReference>
<evidence type="ECO:0000313" key="19">
    <source>
        <dbReference type="Proteomes" id="UP000285478"/>
    </source>
</evidence>
<evidence type="ECO:0000313" key="18">
    <source>
        <dbReference type="EMBL" id="QAB15059.1"/>
    </source>
</evidence>
<dbReference type="AlphaFoldDB" id="A0A410H2A3"/>
<keyword evidence="10" id="KW-0289">Folate biosynthesis</keyword>
<evidence type="ECO:0000256" key="15">
    <source>
        <dbReference type="ARBA" id="ARBA00049529"/>
    </source>
</evidence>
<dbReference type="GO" id="GO:0046656">
    <property type="term" value="P:folic acid biosynthetic process"/>
    <property type="evidence" value="ECO:0007669"/>
    <property type="project" value="UniProtKB-KW"/>
</dbReference>
<proteinExistence type="inferred from homology"/>
<evidence type="ECO:0000256" key="6">
    <source>
        <dbReference type="ARBA" id="ARBA00009320"/>
    </source>
</evidence>
<dbReference type="CDD" id="cd01558">
    <property type="entry name" value="D-AAT_like"/>
    <property type="match status" value="1"/>
</dbReference>
<dbReference type="EMBL" id="CP035033">
    <property type="protein sequence ID" value="QAB15059.1"/>
    <property type="molecule type" value="Genomic_DNA"/>
</dbReference>
<evidence type="ECO:0000256" key="3">
    <source>
        <dbReference type="ARBA" id="ARBA00004824"/>
    </source>
</evidence>
<evidence type="ECO:0000256" key="16">
    <source>
        <dbReference type="ARBA" id="ARBA00054027"/>
    </source>
</evidence>
<dbReference type="InterPro" id="IPR005785">
    <property type="entry name" value="B_amino_transI"/>
</dbReference>
<dbReference type="FunFam" id="3.20.10.10:FF:000002">
    <property type="entry name" value="D-alanine aminotransferase"/>
    <property type="match status" value="1"/>
</dbReference>
<dbReference type="GO" id="GO:0052656">
    <property type="term" value="F:L-isoleucine-2-oxoglutarate transaminase activity"/>
    <property type="evidence" value="ECO:0007669"/>
    <property type="project" value="RHEA"/>
</dbReference>
<keyword evidence="9 17" id="KW-0663">Pyridoxal phosphate</keyword>
<evidence type="ECO:0000256" key="5">
    <source>
        <dbReference type="ARBA" id="ARBA00005072"/>
    </source>
</evidence>
<reference evidence="18 19" key="1">
    <citation type="journal article" date="2018" name="Environ. Microbiol.">
        <title>Genomes of ubiquitous marine and hypersaline Hydrogenovibrio, Thiomicrorhabdus and Thiomicrospira spp. encode a diversity of mechanisms to sustain chemolithoautotrophy in heterogeneous environments.</title>
        <authorList>
            <person name="Scott K.M."/>
            <person name="Williams J."/>
            <person name="Porter C.M.B."/>
            <person name="Russel S."/>
            <person name="Harmer T.L."/>
            <person name="Paul J.H."/>
            <person name="Antonen K.M."/>
            <person name="Bridges M.K."/>
            <person name="Camper G.J."/>
            <person name="Campla C.K."/>
            <person name="Casella L.G."/>
            <person name="Chase E."/>
            <person name="Conrad J.W."/>
            <person name="Cruz M.C."/>
            <person name="Dunlap D.S."/>
            <person name="Duran L."/>
            <person name="Fahsbender E.M."/>
            <person name="Goldsmith D.B."/>
            <person name="Keeley R.F."/>
            <person name="Kondoff M.R."/>
            <person name="Kussy B.I."/>
            <person name="Lane M.K."/>
            <person name="Lawler S."/>
            <person name="Leigh B.A."/>
            <person name="Lewis C."/>
            <person name="Lostal L.M."/>
            <person name="Marking D."/>
            <person name="Mancera P.A."/>
            <person name="McClenthan E.C."/>
            <person name="McIntyre E.A."/>
            <person name="Mine J.A."/>
            <person name="Modi S."/>
            <person name="Moore B.D."/>
            <person name="Morgan W.A."/>
            <person name="Nelson K.M."/>
            <person name="Nguyen K.N."/>
            <person name="Ogburn N."/>
            <person name="Parrino D.G."/>
            <person name="Pedapudi A.D."/>
            <person name="Pelham R.P."/>
            <person name="Preece A.M."/>
            <person name="Rampersad E.A."/>
            <person name="Richardson J.C."/>
            <person name="Rodgers C.M."/>
            <person name="Schaffer B.L."/>
            <person name="Sheridan N.E."/>
            <person name="Solone M.R."/>
            <person name="Staley Z.R."/>
            <person name="Tabuchi M."/>
            <person name="Waide R.J."/>
            <person name="Wanjugi P.W."/>
            <person name="Young S."/>
            <person name="Clum A."/>
            <person name="Daum C."/>
            <person name="Huntemann M."/>
            <person name="Ivanova N."/>
            <person name="Kyrpides N."/>
            <person name="Mikhailova N."/>
            <person name="Palaniappan K."/>
            <person name="Pillay M."/>
            <person name="Reddy T.B.K."/>
            <person name="Shapiro N."/>
            <person name="Stamatis D."/>
            <person name="Varghese N."/>
            <person name="Woyke T."/>
            <person name="Boden R."/>
            <person name="Freyermuth S.K."/>
            <person name="Kerfeld C.A."/>
        </authorList>
    </citation>
    <scope>NUCLEOTIDE SEQUENCE [LARGE SCALE GENOMIC DNA]</scope>
    <source>
        <strain evidence="18 19">JR-2</strain>
    </source>
</reference>
<comment type="pathway">
    <text evidence="5 17">Amino-acid biosynthesis; L-leucine biosynthesis; L-leucine from 3-methyl-2-oxobutanoate: step 4/4.</text>
</comment>
<dbReference type="PANTHER" id="PTHR42743">
    <property type="entry name" value="AMINO-ACID AMINOTRANSFERASE"/>
    <property type="match status" value="1"/>
</dbReference>
<dbReference type="Proteomes" id="UP000285478">
    <property type="component" value="Chromosome"/>
</dbReference>
<evidence type="ECO:0000256" key="4">
    <source>
        <dbReference type="ARBA" id="ARBA00004931"/>
    </source>
</evidence>
<comment type="catalytic activity">
    <reaction evidence="14 17">
        <text>L-leucine + 2-oxoglutarate = 4-methyl-2-oxopentanoate + L-glutamate</text>
        <dbReference type="Rhea" id="RHEA:18321"/>
        <dbReference type="ChEBI" id="CHEBI:16810"/>
        <dbReference type="ChEBI" id="CHEBI:17865"/>
        <dbReference type="ChEBI" id="CHEBI:29985"/>
        <dbReference type="ChEBI" id="CHEBI:57427"/>
        <dbReference type="EC" id="2.6.1.42"/>
    </reaction>
</comment>
<dbReference type="InterPro" id="IPR001544">
    <property type="entry name" value="Aminotrans_IV"/>
</dbReference>
<dbReference type="SUPFAM" id="SSF56752">
    <property type="entry name" value="D-aminoacid aminotransferase-like PLP-dependent enzymes"/>
    <property type="match status" value="1"/>
</dbReference>
<evidence type="ECO:0000256" key="7">
    <source>
        <dbReference type="ARBA" id="ARBA00022576"/>
    </source>
</evidence>
<dbReference type="GO" id="GO:0009098">
    <property type="term" value="P:L-leucine biosynthetic process"/>
    <property type="evidence" value="ECO:0007669"/>
    <property type="project" value="UniProtKB-UniPathway"/>
</dbReference>
<comment type="function">
    <text evidence="2 17">Acts on leucine, isoleucine and valine.</text>
</comment>
<evidence type="ECO:0000256" key="1">
    <source>
        <dbReference type="ARBA" id="ARBA00001933"/>
    </source>
</evidence>
<comment type="function">
    <text evidence="16">Involved in the biosynthesis of p-aminobenzoate (PABA), a precursor of tetrahydrofolate. Converts 4-amino-4-deoxychorismate into 4-aminobenzoate (PABA) and pyruvate.</text>
</comment>
<keyword evidence="8 17" id="KW-0808">Transferase</keyword>
<comment type="pathway">
    <text evidence="11">Cofactor biosynthesis; tetrahydrofolate biosynthesis; 4-aminobenzoate from chorismate: step 2/2.</text>
</comment>
<dbReference type="UniPathway" id="UPA00049">
    <property type="reaction ID" value="UER00062"/>
</dbReference>
<evidence type="ECO:0000256" key="17">
    <source>
        <dbReference type="RuleBase" id="RU364094"/>
    </source>
</evidence>
<evidence type="ECO:0000256" key="10">
    <source>
        <dbReference type="ARBA" id="ARBA00022909"/>
    </source>
</evidence>
<keyword evidence="19" id="KW-1185">Reference proteome</keyword>
<comment type="catalytic activity">
    <reaction evidence="15">
        <text>4-amino-4-deoxychorismate = 4-aminobenzoate + pyruvate + H(+)</text>
        <dbReference type="Rhea" id="RHEA:16201"/>
        <dbReference type="ChEBI" id="CHEBI:15361"/>
        <dbReference type="ChEBI" id="CHEBI:15378"/>
        <dbReference type="ChEBI" id="CHEBI:17836"/>
        <dbReference type="ChEBI" id="CHEBI:58406"/>
        <dbReference type="EC" id="4.1.3.38"/>
    </reaction>
</comment>
<evidence type="ECO:0000256" key="12">
    <source>
        <dbReference type="ARBA" id="ARBA00048212"/>
    </source>
</evidence>
<dbReference type="NCBIfam" id="TIGR01122">
    <property type="entry name" value="ilvE_I"/>
    <property type="match status" value="1"/>
</dbReference>
<comment type="pathway">
    <text evidence="4 17">Amino-acid biosynthesis; L-valine biosynthesis; L-valine from pyruvate: step 4/4.</text>
</comment>
<name>A0A410H2A3_9GAMM</name>
<dbReference type="PANTHER" id="PTHR42743:SF11">
    <property type="entry name" value="AMINODEOXYCHORISMATE LYASE"/>
    <property type="match status" value="1"/>
</dbReference>
<dbReference type="RefSeq" id="WP_128384657.1">
    <property type="nucleotide sequence ID" value="NZ_CP035033.1"/>
</dbReference>
<dbReference type="GO" id="GO:0009097">
    <property type="term" value="P:isoleucine biosynthetic process"/>
    <property type="evidence" value="ECO:0007669"/>
    <property type="project" value="UniProtKB-UniPathway"/>
</dbReference>
<evidence type="ECO:0000256" key="13">
    <source>
        <dbReference type="ARBA" id="ARBA00048798"/>
    </source>
</evidence>
<dbReference type="InterPro" id="IPR036038">
    <property type="entry name" value="Aminotransferase-like"/>
</dbReference>
<evidence type="ECO:0000256" key="14">
    <source>
        <dbReference type="ARBA" id="ARBA00049229"/>
    </source>
</evidence>
<keyword evidence="17" id="KW-0100">Branched-chain amino acid biosynthesis</keyword>
<comment type="cofactor">
    <cofactor evidence="1 17">
        <name>pyridoxal 5'-phosphate</name>
        <dbReference type="ChEBI" id="CHEBI:597326"/>
    </cofactor>
</comment>
<dbReference type="Gene3D" id="3.20.10.10">
    <property type="entry name" value="D-amino Acid Aminotransferase, subunit A, domain 2"/>
    <property type="match status" value="1"/>
</dbReference>
<dbReference type="Pfam" id="PF01063">
    <property type="entry name" value="Aminotran_4"/>
    <property type="match status" value="1"/>
</dbReference>
<dbReference type="InterPro" id="IPR050571">
    <property type="entry name" value="Class-IV_PLP-Dep_Aminotrnsfr"/>
</dbReference>
<comment type="pathway">
    <text evidence="3 17">Amino-acid biosynthesis; L-isoleucine biosynthesis; L-isoleucine from 2-oxobutanoate: step 4/4.</text>
</comment>
<evidence type="ECO:0000256" key="9">
    <source>
        <dbReference type="ARBA" id="ARBA00022898"/>
    </source>
</evidence>
<dbReference type="UniPathway" id="UPA00048">
    <property type="reaction ID" value="UER00073"/>
</dbReference>
<dbReference type="InterPro" id="IPR043131">
    <property type="entry name" value="BCAT-like_N"/>
</dbReference>
<evidence type="ECO:0000256" key="11">
    <source>
        <dbReference type="ARBA" id="ARBA00035633"/>
    </source>
</evidence>
<comment type="similarity">
    <text evidence="6 17">Belongs to the class-IV pyridoxal-phosphate-dependent aminotransferase family.</text>
</comment>
<sequence>MERQCWINQAIKPVSQAGVALTDHGLLYGDGVFEGVRFYHRVSFLLTEHLERLFQSAKAICLELPYSMDDLHQACRDVIAQNDLMDGYLRLVVTRGSGALGLDPKRCETPTVFILCDELKMVRDSAQSGLKLIVAATRRMPLDVFDSQIKTLNYMNNILAKIEANQAGADDALLLNTQGRVAEASAANVFVVKNGALISPPSSECALNGITRRFILELAASLGIECVERPLSLYDVYHADEVFLSGSGAEMLPVADIGGRRMTACPGPMFKRLKQAFDERVQALSEA</sequence>
<dbReference type="KEGG" id="htr:EPV75_04920"/>
<accession>A0A410H2A3</accession>
<protein>
    <recommendedName>
        <fullName evidence="17">Branched-chain-amino-acid aminotransferase</fullName>
        <shortName evidence="17">BCAT</shortName>
        <ecNumber evidence="17">2.6.1.42</ecNumber>
    </recommendedName>
</protein>
<keyword evidence="17" id="KW-0028">Amino-acid biosynthesis</keyword>
<dbReference type="GO" id="GO:0005829">
    <property type="term" value="C:cytosol"/>
    <property type="evidence" value="ECO:0007669"/>
    <property type="project" value="TreeGrafter"/>
</dbReference>
<dbReference type="GO" id="GO:0008696">
    <property type="term" value="F:4-amino-4-deoxychorismate lyase activity"/>
    <property type="evidence" value="ECO:0007669"/>
    <property type="project" value="UniProtKB-EC"/>
</dbReference>
<dbReference type="EC" id="2.6.1.42" evidence="17"/>
<dbReference type="GO" id="GO:0052655">
    <property type="term" value="F:L-valine-2-oxoglutarate transaminase activity"/>
    <property type="evidence" value="ECO:0007669"/>
    <property type="project" value="RHEA"/>
</dbReference>
<evidence type="ECO:0000256" key="2">
    <source>
        <dbReference type="ARBA" id="ARBA00003109"/>
    </source>
</evidence>
<dbReference type="InterPro" id="IPR043132">
    <property type="entry name" value="BCAT-like_C"/>
</dbReference>
<dbReference type="UniPathway" id="UPA00047">
    <property type="reaction ID" value="UER00058"/>
</dbReference>
<comment type="catalytic activity">
    <reaction evidence="12 17">
        <text>L-valine + 2-oxoglutarate = 3-methyl-2-oxobutanoate + L-glutamate</text>
        <dbReference type="Rhea" id="RHEA:24813"/>
        <dbReference type="ChEBI" id="CHEBI:11851"/>
        <dbReference type="ChEBI" id="CHEBI:16810"/>
        <dbReference type="ChEBI" id="CHEBI:29985"/>
        <dbReference type="ChEBI" id="CHEBI:57762"/>
        <dbReference type="EC" id="2.6.1.42"/>
    </reaction>
</comment>
<keyword evidence="7 17" id="KW-0032">Aminotransferase</keyword>
<evidence type="ECO:0000256" key="8">
    <source>
        <dbReference type="ARBA" id="ARBA00022679"/>
    </source>
</evidence>
<comment type="catalytic activity">
    <reaction evidence="13 17">
        <text>L-isoleucine + 2-oxoglutarate = (S)-3-methyl-2-oxopentanoate + L-glutamate</text>
        <dbReference type="Rhea" id="RHEA:24801"/>
        <dbReference type="ChEBI" id="CHEBI:16810"/>
        <dbReference type="ChEBI" id="CHEBI:29985"/>
        <dbReference type="ChEBI" id="CHEBI:35146"/>
        <dbReference type="ChEBI" id="CHEBI:58045"/>
        <dbReference type="EC" id="2.6.1.42"/>
    </reaction>
</comment>
<dbReference type="GO" id="GO:0009099">
    <property type="term" value="P:L-valine biosynthetic process"/>
    <property type="evidence" value="ECO:0007669"/>
    <property type="project" value="UniProtKB-UniPathway"/>
</dbReference>
<organism evidence="18 19">
    <name type="scientific">Hydrogenovibrio thermophilus</name>
    <dbReference type="NCBI Taxonomy" id="265883"/>
    <lineage>
        <taxon>Bacteria</taxon>
        <taxon>Pseudomonadati</taxon>
        <taxon>Pseudomonadota</taxon>
        <taxon>Gammaproteobacteria</taxon>
        <taxon>Thiotrichales</taxon>
        <taxon>Piscirickettsiaceae</taxon>
        <taxon>Hydrogenovibrio</taxon>
    </lineage>
</organism>
<gene>
    <name evidence="17 18" type="primary">ilvE</name>
    <name evidence="18" type="ORF">EPV75_04920</name>
</gene>
<dbReference type="GO" id="GO:0052654">
    <property type="term" value="F:L-leucine-2-oxoglutarate transaminase activity"/>
    <property type="evidence" value="ECO:0007669"/>
    <property type="project" value="RHEA"/>
</dbReference>